<dbReference type="Pfam" id="PF13280">
    <property type="entry name" value="WYL"/>
    <property type="match status" value="1"/>
</dbReference>
<accession>A0A413FB79</accession>
<dbReference type="InterPro" id="IPR051534">
    <property type="entry name" value="CBASS_pafABC_assoc_protein"/>
</dbReference>
<dbReference type="PROSITE" id="PS52050">
    <property type="entry name" value="WYL"/>
    <property type="match status" value="1"/>
</dbReference>
<evidence type="ECO:0000313" key="3">
    <source>
        <dbReference type="Proteomes" id="UP000283880"/>
    </source>
</evidence>
<name>A0A413FB79_9FIRM</name>
<organism evidence="2 3">
    <name type="scientific">Enterocloster asparagiformis</name>
    <dbReference type="NCBI Taxonomy" id="333367"/>
    <lineage>
        <taxon>Bacteria</taxon>
        <taxon>Bacillati</taxon>
        <taxon>Bacillota</taxon>
        <taxon>Clostridia</taxon>
        <taxon>Lachnospirales</taxon>
        <taxon>Lachnospiraceae</taxon>
        <taxon>Enterocloster</taxon>
    </lineage>
</organism>
<dbReference type="EMBL" id="QSBM01000016">
    <property type="protein sequence ID" value="RGX26281.1"/>
    <property type="molecule type" value="Genomic_DNA"/>
</dbReference>
<dbReference type="PANTHER" id="PTHR34580:SF1">
    <property type="entry name" value="PROTEIN PAFC"/>
    <property type="match status" value="1"/>
</dbReference>
<proteinExistence type="predicted"/>
<dbReference type="Proteomes" id="UP000283880">
    <property type="component" value="Unassembled WGS sequence"/>
</dbReference>
<gene>
    <name evidence="2" type="ORF">DWV29_19395</name>
</gene>
<evidence type="ECO:0000259" key="1">
    <source>
        <dbReference type="Pfam" id="PF13280"/>
    </source>
</evidence>
<comment type="caution">
    <text evidence="2">The sequence shown here is derived from an EMBL/GenBank/DDBJ whole genome shotgun (WGS) entry which is preliminary data.</text>
</comment>
<feature type="domain" description="WYL" evidence="1">
    <location>
        <begin position="154"/>
        <end position="229"/>
    </location>
</feature>
<dbReference type="PANTHER" id="PTHR34580">
    <property type="match status" value="1"/>
</dbReference>
<evidence type="ECO:0000313" key="2">
    <source>
        <dbReference type="EMBL" id="RGX26281.1"/>
    </source>
</evidence>
<dbReference type="AlphaFoldDB" id="A0A413FB79"/>
<reference evidence="2 3" key="1">
    <citation type="submission" date="2018-08" db="EMBL/GenBank/DDBJ databases">
        <title>A genome reference for cultivated species of the human gut microbiota.</title>
        <authorList>
            <person name="Zou Y."/>
            <person name="Xue W."/>
            <person name="Luo G."/>
        </authorList>
    </citation>
    <scope>NUCLEOTIDE SEQUENCE [LARGE SCALE GENOMIC DNA]</scope>
    <source>
        <strain evidence="2 3">AF04-15</strain>
    </source>
</reference>
<sequence length="318" mass="36871">MERQNGSKNQRILKLYASLMDGSVVSKAQEAAIYEVSEKSIQRDLDDIKEFIADQGLLNGEENTVVYDRRERGYRLERRSETKFTDAEILAVSKILLDSRALTKPEMMGILDKLIDNCVSPDKRKMVGQLIANEKFHYVEPHHGTVFMDKMWELGNAIRECRVIEIDYAKLKNSETVSRVLQPLALMFSEYYFYLAAFIQNIDKEREFDNANDPFPTIYRLDRIRSLRVTDAHFKIPYRDRFEEGEFRKRIQFMYGGRVRTVKFEYSGPSVEAVLDRLTTAKILSEGGGKWVIQAEVFGNGIDMWLRSQGGYVRVLEG</sequence>
<dbReference type="RefSeq" id="WP_007716608.1">
    <property type="nucleotide sequence ID" value="NZ_JAWRJJ010000170.1"/>
</dbReference>
<dbReference type="InterPro" id="IPR026881">
    <property type="entry name" value="WYL_dom"/>
</dbReference>
<dbReference type="OrthoDB" id="86031at2"/>
<protein>
    <submittedName>
        <fullName evidence="2">WYL domain-containing transcriptional regulator</fullName>
    </submittedName>
</protein>